<gene>
    <name evidence="1" type="ORF">GCM10022286_22090</name>
</gene>
<accession>A0ABP7ZL81</accession>
<comment type="caution">
    <text evidence="1">The sequence shown here is derived from an EMBL/GenBank/DDBJ whole genome shotgun (WGS) entry which is preliminary data.</text>
</comment>
<organism evidence="1 2">
    <name type="scientific">Gryllotalpicola daejeonensis</name>
    <dbReference type="NCBI Taxonomy" id="993087"/>
    <lineage>
        <taxon>Bacteria</taxon>
        <taxon>Bacillati</taxon>
        <taxon>Actinomycetota</taxon>
        <taxon>Actinomycetes</taxon>
        <taxon>Micrococcales</taxon>
        <taxon>Microbacteriaceae</taxon>
        <taxon>Gryllotalpicola</taxon>
    </lineage>
</organism>
<name>A0ABP7ZL81_9MICO</name>
<reference evidence="1" key="1">
    <citation type="journal article" date="2014" name="Int. J. Syst. Evol. Microbiol.">
        <title>Complete genome of a new Firmicutes species belonging to the dominant human colonic microbiota ('Ruminococcus bicirculans') reveals two chromosomes and a selective capacity to utilize plant glucans.</title>
        <authorList>
            <consortium name="NISC Comparative Sequencing Program"/>
            <person name="Wegmann U."/>
            <person name="Louis P."/>
            <person name="Goesmann A."/>
            <person name="Henrissat B."/>
            <person name="Duncan S.H."/>
            <person name="Flint H.J."/>
        </authorList>
    </citation>
    <scope>NUCLEOTIDE SEQUENCE</scope>
    <source>
        <strain evidence="1">JCM 17590</strain>
    </source>
</reference>
<evidence type="ECO:0008006" key="3">
    <source>
        <dbReference type="Google" id="ProtNLM"/>
    </source>
</evidence>
<protein>
    <recommendedName>
        <fullName evidence="3">IS1 family transposase</fullName>
    </recommendedName>
</protein>
<keyword evidence="2" id="KW-1185">Reference proteome</keyword>
<evidence type="ECO:0000313" key="2">
    <source>
        <dbReference type="Proteomes" id="UP001415169"/>
    </source>
</evidence>
<proteinExistence type="predicted"/>
<dbReference type="EMBL" id="BAABBV010000001">
    <property type="protein sequence ID" value="GAA4162723.1"/>
    <property type="molecule type" value="Genomic_DNA"/>
</dbReference>
<evidence type="ECO:0000313" key="1">
    <source>
        <dbReference type="EMBL" id="GAA4162723.1"/>
    </source>
</evidence>
<sequence>MDASVSGDAGVRAWAFRLATGPRRNISHDGYADDAPRSYQWDSKVANSDGPSVGDVIVLWSEHGSLGYSRIDTIDRDNGTKTGYRCPNCHRAKIFYRASKRPVYRCQDCKREFNDPEVIAQEVTIYRAHYGKGWTALSSLAPDQVRRLALERKSINSIRELDMTALRAAVRHPRF</sequence>
<reference evidence="1" key="2">
    <citation type="submission" date="2023-12" db="EMBL/GenBank/DDBJ databases">
        <authorList>
            <person name="Sun Q."/>
            <person name="Inoue M."/>
        </authorList>
    </citation>
    <scope>NUCLEOTIDE SEQUENCE</scope>
    <source>
        <strain evidence="1">JCM 17590</strain>
    </source>
</reference>
<dbReference type="Proteomes" id="UP001415169">
    <property type="component" value="Unassembled WGS sequence"/>
</dbReference>